<comment type="caution">
    <text evidence="2">The sequence shown here is derived from an EMBL/GenBank/DDBJ whole genome shotgun (WGS) entry which is preliminary data.</text>
</comment>
<dbReference type="NCBIfam" id="NF041492">
    <property type="entry name" value="MobF"/>
    <property type="match status" value="1"/>
</dbReference>
<reference evidence="2" key="1">
    <citation type="submission" date="2013-08" db="EMBL/GenBank/DDBJ databases">
        <authorList>
            <person name="Mendez C."/>
            <person name="Richter M."/>
            <person name="Ferrer M."/>
            <person name="Sanchez J."/>
        </authorList>
    </citation>
    <scope>NUCLEOTIDE SEQUENCE</scope>
</reference>
<name>T1A0H7_9ZZZZ</name>
<dbReference type="EMBL" id="AUZX01009840">
    <property type="protein sequence ID" value="EQD50418.1"/>
    <property type="molecule type" value="Genomic_DNA"/>
</dbReference>
<reference evidence="2" key="2">
    <citation type="journal article" date="2014" name="ISME J.">
        <title>Microbial stratification in low pH oxic and suboxic macroscopic growths along an acid mine drainage.</title>
        <authorList>
            <person name="Mendez-Garcia C."/>
            <person name="Mesa V."/>
            <person name="Sprenger R.R."/>
            <person name="Richter M."/>
            <person name="Diez M.S."/>
            <person name="Solano J."/>
            <person name="Bargiela R."/>
            <person name="Golyshina O.V."/>
            <person name="Manteca A."/>
            <person name="Ramos J.L."/>
            <person name="Gallego J.R."/>
            <person name="Llorente I."/>
            <person name="Martins Dos Santos V.A."/>
            <person name="Jensen O.N."/>
            <person name="Pelaez A.I."/>
            <person name="Sanchez J."/>
            <person name="Ferrer M."/>
        </authorList>
    </citation>
    <scope>NUCLEOTIDE SEQUENCE</scope>
</reference>
<feature type="domain" description="TrwC relaxase" evidence="1">
    <location>
        <begin position="12"/>
        <end position="156"/>
    </location>
</feature>
<feature type="non-terminal residue" evidence="2">
    <location>
        <position position="156"/>
    </location>
</feature>
<dbReference type="AlphaFoldDB" id="T1A0H7"/>
<sequence>MLSIVTRGNGTAAQAYYEHLATGKDRQIEDYYAKNEQGRWVGRGAEVLGLSGPVRREEFQYLAFGFDPKTGKALVRQAGEQHRSGWDLTFSAPKSVSVAWALGDDETQAKIAAAHDRAVDAALSYMERHAAFCRTGHAGKDEMQADLSCAVYRHYT</sequence>
<dbReference type="SUPFAM" id="SSF55464">
    <property type="entry name" value="Origin of replication-binding domain, RBD-like"/>
    <property type="match status" value="1"/>
</dbReference>
<evidence type="ECO:0000313" key="2">
    <source>
        <dbReference type="EMBL" id="EQD50418.1"/>
    </source>
</evidence>
<gene>
    <name evidence="2" type="ORF">B1A_13459</name>
</gene>
<accession>T1A0H7</accession>
<organism evidence="2">
    <name type="scientific">mine drainage metagenome</name>
    <dbReference type="NCBI Taxonomy" id="410659"/>
    <lineage>
        <taxon>unclassified sequences</taxon>
        <taxon>metagenomes</taxon>
        <taxon>ecological metagenomes</taxon>
    </lineage>
</organism>
<dbReference type="Pfam" id="PF08751">
    <property type="entry name" value="TrwC"/>
    <property type="match status" value="1"/>
</dbReference>
<protein>
    <submittedName>
        <fullName evidence="2">Conjugal protein, TraA</fullName>
    </submittedName>
</protein>
<proteinExistence type="predicted"/>
<dbReference type="InterPro" id="IPR014862">
    <property type="entry name" value="TrwC"/>
</dbReference>
<evidence type="ECO:0000259" key="1">
    <source>
        <dbReference type="Pfam" id="PF08751"/>
    </source>
</evidence>